<feature type="compositionally biased region" description="Polar residues" evidence="1">
    <location>
        <begin position="118"/>
        <end position="143"/>
    </location>
</feature>
<dbReference type="EMBL" id="AAHPHN010000061">
    <property type="protein sequence ID" value="EBY8644654.1"/>
    <property type="molecule type" value="Genomic_DNA"/>
</dbReference>
<protein>
    <submittedName>
        <fullName evidence="3">Conjugal transfer protein</fullName>
    </submittedName>
</protein>
<feature type="signal peptide" evidence="2">
    <location>
        <begin position="1"/>
        <end position="29"/>
    </location>
</feature>
<proteinExistence type="predicted"/>
<gene>
    <name evidence="3" type="ORF">D6K54_26125</name>
    <name evidence="4" type="ORF">D6S17_24450</name>
</gene>
<evidence type="ECO:0000256" key="2">
    <source>
        <dbReference type="SAM" id="SignalP"/>
    </source>
</evidence>
<dbReference type="InterPro" id="IPR053782">
    <property type="entry name" value="TraW-like"/>
</dbReference>
<keyword evidence="2" id="KW-0732">Signal</keyword>
<dbReference type="AlphaFoldDB" id="A0A3Z6QT31"/>
<dbReference type="Proteomes" id="UP000839631">
    <property type="component" value="Unassembled WGS sequence"/>
</dbReference>
<feature type="region of interest" description="Disordered" evidence="1">
    <location>
        <begin position="118"/>
        <end position="144"/>
    </location>
</feature>
<organism evidence="3">
    <name type="scientific">Salmonella enterica subsp. enterica serovar Java</name>
    <dbReference type="NCBI Taxonomy" id="224729"/>
    <lineage>
        <taxon>Bacteria</taxon>
        <taxon>Pseudomonadati</taxon>
        <taxon>Pseudomonadota</taxon>
        <taxon>Gammaproteobacteria</taxon>
        <taxon>Enterobacterales</taxon>
        <taxon>Enterobacteriaceae</taxon>
        <taxon>Salmonella</taxon>
    </lineage>
</organism>
<evidence type="ECO:0000256" key="1">
    <source>
        <dbReference type="SAM" id="MobiDB-lite"/>
    </source>
</evidence>
<feature type="chain" id="PRO_5041166755" evidence="2">
    <location>
        <begin position="30"/>
        <end position="406"/>
    </location>
</feature>
<comment type="caution">
    <text evidence="3">The sequence shown here is derived from an EMBL/GenBank/DDBJ whole genome shotgun (WGS) entry which is preliminary data.</text>
</comment>
<evidence type="ECO:0000313" key="4">
    <source>
        <dbReference type="EMBL" id="EBY8644654.1"/>
    </source>
</evidence>
<accession>A0A3Z6QT31</accession>
<reference evidence="3" key="1">
    <citation type="submission" date="2018-09" db="EMBL/GenBank/DDBJ databases">
        <authorList>
            <person name="Ashton P.M."/>
            <person name="Dallman T."/>
            <person name="Nair S."/>
            <person name="De Pinna E."/>
            <person name="Peters T."/>
            <person name="Grant K."/>
        </authorList>
    </citation>
    <scope>NUCLEOTIDE SEQUENCE [LARGE SCALE GENOMIC DNA]</scope>
    <source>
        <strain evidence="4">140692</strain>
        <strain evidence="3">412099</strain>
    </source>
</reference>
<evidence type="ECO:0000313" key="3">
    <source>
        <dbReference type="EMBL" id="EAC0790148.1"/>
    </source>
</evidence>
<dbReference type="NCBIfam" id="NF033888">
    <property type="entry name" value="conj_TraW"/>
    <property type="match status" value="1"/>
</dbReference>
<sequence>MDKHIHREHRPVIFTVSLLSLLINTPALAFTVNVNSSVPVTTQVVPQLSTANGTLTEIATTQHQVGAAINASGDKVASMIEQAEQARATQESFARQSDRLEQSRRNFAVPETICTESTSGAAARVNSQARATQSGYTRGSGVSNRKLKDALTGATPAPEQVQYQSAALHGQWCDETDYAAYGGTDLCPAVSQYPGGDKQLSSLLDGAGKPGKTPDLTFSQTQIDAAVAYTLNTTAPAAGRQPGKDEVKTASGKQYAGLMTQYEGIMDAAREPQMAMIAASSPNAATRDALKDALKVPSAQRYFNDTASQQAKSSGEMSQREFESFEVGRRYASTAYLSDLQQMEGDNLIRELIRVQSLGNWLALGIKREQEKNNILTGQLLALMATEHYRPQLAAKMEQVKAGSAR</sequence>
<name>A0A3Z6QT31_SALEB</name>
<dbReference type="EMBL" id="AAAGSE010000065">
    <property type="protein sequence ID" value="EAC0790148.1"/>
    <property type="molecule type" value="Genomic_DNA"/>
</dbReference>